<dbReference type="EMBL" id="LT671822">
    <property type="protein sequence ID" value="SHO76961.1"/>
    <property type="molecule type" value="Genomic_DNA"/>
</dbReference>
<evidence type="ECO:0000256" key="1">
    <source>
        <dbReference type="ARBA" id="ARBA00002743"/>
    </source>
</evidence>
<gene>
    <name evidence="11" type="ORF">MSYG_1300</name>
</gene>
<evidence type="ECO:0000256" key="4">
    <source>
        <dbReference type="ARBA" id="ARBA00004601"/>
    </source>
</evidence>
<dbReference type="Pfam" id="PF10224">
    <property type="entry name" value="DUF2205"/>
    <property type="match status" value="1"/>
</dbReference>
<dbReference type="OrthoDB" id="2163284at2759"/>
<dbReference type="PANTHER" id="PTHR21614">
    <property type="entry name" value="SHORT COILED COIL PROTEIN"/>
    <property type="match status" value="1"/>
</dbReference>
<comment type="subcellular location">
    <subcellularLocation>
        <location evidence="3">Cytoplasm</location>
        <location evidence="3">Cytosol</location>
    </subcellularLocation>
    <subcellularLocation>
        <location evidence="2">Golgi apparatus membrane</location>
        <topology evidence="2">Peripheral membrane protein</topology>
        <orientation evidence="2">Cytoplasmic side</orientation>
    </subcellularLocation>
    <subcellularLocation>
        <location evidence="4">Golgi apparatus</location>
        <location evidence="4">trans-Golgi network</location>
    </subcellularLocation>
</comment>
<dbReference type="AlphaFoldDB" id="A0A1M8A3H3"/>
<keyword evidence="7" id="KW-0333">Golgi apparatus</keyword>
<feature type="coiled-coil region" evidence="10">
    <location>
        <begin position="31"/>
        <end position="65"/>
    </location>
</feature>
<evidence type="ECO:0000313" key="11">
    <source>
        <dbReference type="EMBL" id="SHO76961.1"/>
    </source>
</evidence>
<accession>A0A1M8A3H3</accession>
<dbReference type="GO" id="GO:0005802">
    <property type="term" value="C:trans-Golgi network"/>
    <property type="evidence" value="ECO:0007669"/>
    <property type="project" value="TreeGrafter"/>
</dbReference>
<dbReference type="GO" id="GO:0000139">
    <property type="term" value="C:Golgi membrane"/>
    <property type="evidence" value="ECO:0007669"/>
    <property type="project" value="UniProtKB-SubCell"/>
</dbReference>
<evidence type="ECO:0000313" key="12">
    <source>
        <dbReference type="Proteomes" id="UP000186303"/>
    </source>
</evidence>
<protein>
    <submittedName>
        <fullName evidence="11">Uncharacterized protein</fullName>
    </submittedName>
</protein>
<evidence type="ECO:0000256" key="3">
    <source>
        <dbReference type="ARBA" id="ARBA00004514"/>
    </source>
</evidence>
<dbReference type="Proteomes" id="UP000186303">
    <property type="component" value="Chromosome 2"/>
</dbReference>
<dbReference type="GO" id="GO:0005829">
    <property type="term" value="C:cytosol"/>
    <property type="evidence" value="ECO:0007669"/>
    <property type="project" value="UniProtKB-SubCell"/>
</dbReference>
<comment type="similarity">
    <text evidence="5">Belongs to the SCOC family.</text>
</comment>
<keyword evidence="8 10" id="KW-0175">Coiled coil</keyword>
<evidence type="ECO:0000256" key="6">
    <source>
        <dbReference type="ARBA" id="ARBA00022490"/>
    </source>
</evidence>
<reference evidence="12" key="1">
    <citation type="journal article" date="2017" name="Nucleic Acids Res.">
        <title>Proteogenomics produces comprehensive and highly accurate protein-coding gene annotation in a complete genome assembly of Malassezia sympodialis.</title>
        <authorList>
            <person name="Zhu Y."/>
            <person name="Engstroem P.G."/>
            <person name="Tellgren-Roth C."/>
            <person name="Baudo C.D."/>
            <person name="Kennell J.C."/>
            <person name="Sun S."/>
            <person name="Billmyre R.B."/>
            <person name="Schroeder M.S."/>
            <person name="Andersson A."/>
            <person name="Holm T."/>
            <person name="Sigurgeirsson B."/>
            <person name="Wu G."/>
            <person name="Sankaranarayanan S.R."/>
            <person name="Siddharthan R."/>
            <person name="Sanyal K."/>
            <person name="Lundeberg J."/>
            <person name="Nystedt B."/>
            <person name="Boekhout T."/>
            <person name="Dawson T.L. Jr."/>
            <person name="Heitman J."/>
            <person name="Scheynius A."/>
            <person name="Lehtioe J."/>
        </authorList>
    </citation>
    <scope>NUCLEOTIDE SEQUENCE [LARGE SCALE GENOMIC DNA]</scope>
    <source>
        <strain evidence="12">ATCC 42132</strain>
    </source>
</reference>
<keyword evidence="12" id="KW-1185">Reference proteome</keyword>
<name>A0A1M8A3H3_MALS4</name>
<evidence type="ECO:0000256" key="10">
    <source>
        <dbReference type="SAM" id="Coils"/>
    </source>
</evidence>
<sequence length="85" mass="9442">MTLEPPEAVELGDQAAWTASSEPTTGTVAEKERLVREVLSLQSGLAALQERLWQVKQECAKSETENEMLQTYIDSITKSMASQRD</sequence>
<evidence type="ECO:0000256" key="9">
    <source>
        <dbReference type="ARBA" id="ARBA00023136"/>
    </source>
</evidence>
<dbReference type="Gene3D" id="1.20.5.170">
    <property type="match status" value="1"/>
</dbReference>
<keyword evidence="9" id="KW-0472">Membrane</keyword>
<evidence type="ECO:0000256" key="7">
    <source>
        <dbReference type="ARBA" id="ARBA00023034"/>
    </source>
</evidence>
<keyword evidence="6" id="KW-0963">Cytoplasm</keyword>
<evidence type="ECO:0000256" key="8">
    <source>
        <dbReference type="ARBA" id="ARBA00023054"/>
    </source>
</evidence>
<evidence type="ECO:0000256" key="5">
    <source>
        <dbReference type="ARBA" id="ARBA00010880"/>
    </source>
</evidence>
<dbReference type="VEuPathDB" id="FungiDB:MSYG_1300"/>
<dbReference type="InterPro" id="IPR019357">
    <property type="entry name" value="SCOC"/>
</dbReference>
<dbReference type="PANTHER" id="PTHR21614:SF0">
    <property type="entry name" value="GEO08385P1"/>
    <property type="match status" value="1"/>
</dbReference>
<dbReference type="OMA" id="MSNANTR"/>
<evidence type="ECO:0000256" key="2">
    <source>
        <dbReference type="ARBA" id="ARBA00004255"/>
    </source>
</evidence>
<comment type="function">
    <text evidence="1">Positive regulator of amino acid starvation-induced autophagy.</text>
</comment>
<organism evidence="11 12">
    <name type="scientific">Malassezia sympodialis (strain ATCC 42132)</name>
    <name type="common">Atopic eczema-associated yeast</name>
    <dbReference type="NCBI Taxonomy" id="1230383"/>
    <lineage>
        <taxon>Eukaryota</taxon>
        <taxon>Fungi</taxon>
        <taxon>Dikarya</taxon>
        <taxon>Basidiomycota</taxon>
        <taxon>Ustilaginomycotina</taxon>
        <taxon>Malasseziomycetes</taxon>
        <taxon>Malasseziales</taxon>
        <taxon>Malasseziaceae</taxon>
        <taxon>Malassezia</taxon>
    </lineage>
</organism>
<proteinExistence type="inferred from homology"/>